<keyword evidence="1" id="KW-0489">Methyltransferase</keyword>
<dbReference type="AlphaFoldDB" id="W9UZY3"/>
<dbReference type="eggNOG" id="COG1743">
    <property type="taxonomic scope" value="Bacteria"/>
</dbReference>
<keyword evidence="2" id="KW-0808">Transferase</keyword>
<dbReference type="GO" id="GO:0032259">
    <property type="term" value="P:methylation"/>
    <property type="evidence" value="ECO:0007669"/>
    <property type="project" value="UniProtKB-KW"/>
</dbReference>
<dbReference type="RefSeq" id="WP_043757974.1">
    <property type="nucleotide sequence ID" value="NZ_AONC01000085.1"/>
</dbReference>
<organism evidence="4 5">
    <name type="scientific">Imhoffiella purpurea</name>
    <dbReference type="NCBI Taxonomy" id="1249627"/>
    <lineage>
        <taxon>Bacteria</taxon>
        <taxon>Pseudomonadati</taxon>
        <taxon>Pseudomonadota</taxon>
        <taxon>Gammaproteobacteria</taxon>
        <taxon>Chromatiales</taxon>
        <taxon>Chromatiaceae</taxon>
        <taxon>Imhoffiella</taxon>
    </lineage>
</organism>
<comment type="caution">
    <text evidence="4">The sequence shown here is derived from an EMBL/GenBank/DDBJ whole genome shotgun (WGS) entry which is preliminary data.</text>
</comment>
<sequence length="731" mass="81457">MSIEHDFDVSFVASLALREKQIQQNYRPIIAVHKWFARRPGTLFRALLLSELGDRPLAETFYQRNDFPGIRVLDPFMGGGTPLIEANRVGCDVQGFDINPMSTWIVREELEHIDLGAYAEAAGELTRSLAEAVGDYYRTDCPRYGDPDCPVKYFLWVKILDCDACGRQFDLFPGYLLAENRRHPRNVLVCPACGELNEVDDRKHPGLCAHCRSLLQVAGPAKRNRCDCPHCGHTNIYPRPAEGPPRHRLFAIEYYNPARKSLHEGRFFKKPDARDLARADAATACFASLEPTFVPDQPIPSGDETDRLHRWGYGRYRDLFNPRQLLALELGCRHIAAVGDSRLRHALATNLSDLLRYQNMLCRYDTMALKSLDIFSVHGFPVGLVQCESNVLGIRNGNGLGVGSGGWVNIIDKYTKAKRYCDTPFEVRQKGGRKVQVPIEGEWIGERRDGARSRAIGLHCASSTELELADASLDAVFTDPPYFGNVQYGELMDFCYVWLRRLVGGEAEGLERESTRSSHELTGNLTQDRDLGHFAAGLSAVYTRMARALKPGAPLAFTYHHNRIDAYYAVGIAILDAGLVCSASLPCPAEMSGSIHIHGTGSSIVDTVLVCRTTGKMRRQWLFDGPSGLAAIVAEDLSRLTLAGRVPTQGDTRCIVFGHLTRMAIWNLRGVWNRERPMADKIAAFAETAAGFGHLDEVMALLDERKVAEDRPPPYTEEISSRGEPFDAIPF</sequence>
<dbReference type="SUPFAM" id="SSF53335">
    <property type="entry name" value="S-adenosyl-L-methionine-dependent methyltransferases"/>
    <property type="match status" value="2"/>
</dbReference>
<gene>
    <name evidence="4" type="ORF">D779_4062</name>
</gene>
<dbReference type="GO" id="GO:0008168">
    <property type="term" value="F:methyltransferase activity"/>
    <property type="evidence" value="ECO:0007669"/>
    <property type="project" value="UniProtKB-KW"/>
</dbReference>
<proteinExistence type="predicted"/>
<dbReference type="EMBL" id="AONC01000085">
    <property type="protein sequence ID" value="EXJ12644.1"/>
    <property type="molecule type" value="Genomic_DNA"/>
</dbReference>
<evidence type="ECO:0000313" key="4">
    <source>
        <dbReference type="EMBL" id="EXJ12644.1"/>
    </source>
</evidence>
<evidence type="ECO:0000256" key="1">
    <source>
        <dbReference type="ARBA" id="ARBA00022603"/>
    </source>
</evidence>
<reference evidence="4 5" key="1">
    <citation type="submission" date="2012-11" db="EMBL/GenBank/DDBJ databases">
        <title>Genome assembly of Thiorhodococcus sp. AK35.</title>
        <authorList>
            <person name="Nupur N."/>
            <person name="Khatri I."/>
            <person name="Subramanian S."/>
            <person name="Pinnaka A."/>
        </authorList>
    </citation>
    <scope>NUCLEOTIDE SEQUENCE [LARGE SCALE GENOMIC DNA]</scope>
    <source>
        <strain evidence="4 5">AK35</strain>
    </source>
</reference>
<dbReference type="OrthoDB" id="3197274at2"/>
<dbReference type="PATRIC" id="fig|1249627.3.peg.4125"/>
<dbReference type="Proteomes" id="UP000019460">
    <property type="component" value="Unassembled WGS sequence"/>
</dbReference>
<protein>
    <submittedName>
        <fullName evidence="4">Uncharacterized protein</fullName>
    </submittedName>
</protein>
<keyword evidence="5" id="KW-1185">Reference proteome</keyword>
<evidence type="ECO:0000256" key="2">
    <source>
        <dbReference type="ARBA" id="ARBA00022679"/>
    </source>
</evidence>
<dbReference type="InterPro" id="IPR002052">
    <property type="entry name" value="DNA_methylase_N6_adenine_CS"/>
</dbReference>
<accession>W9UZY3</accession>
<dbReference type="InterPro" id="IPR029063">
    <property type="entry name" value="SAM-dependent_MTases_sf"/>
</dbReference>
<dbReference type="GO" id="GO:0003676">
    <property type="term" value="F:nucleic acid binding"/>
    <property type="evidence" value="ECO:0007669"/>
    <property type="project" value="InterPro"/>
</dbReference>
<feature type="region of interest" description="Disordered" evidence="3">
    <location>
        <begin position="711"/>
        <end position="731"/>
    </location>
</feature>
<evidence type="ECO:0000313" key="5">
    <source>
        <dbReference type="Proteomes" id="UP000019460"/>
    </source>
</evidence>
<dbReference type="Gene3D" id="3.40.50.150">
    <property type="entry name" value="Vaccinia Virus protein VP39"/>
    <property type="match status" value="2"/>
</dbReference>
<dbReference type="PROSITE" id="PS00092">
    <property type="entry name" value="N6_MTASE"/>
    <property type="match status" value="1"/>
</dbReference>
<evidence type="ECO:0000256" key="3">
    <source>
        <dbReference type="SAM" id="MobiDB-lite"/>
    </source>
</evidence>
<dbReference type="STRING" id="1249627.D779_4062"/>
<name>W9UZY3_9GAMM</name>